<evidence type="ECO:0000313" key="7">
    <source>
        <dbReference type="EMBL" id="CAH3019335.1"/>
    </source>
</evidence>
<feature type="domain" description="Cyclin-like" evidence="6">
    <location>
        <begin position="129"/>
        <end position="222"/>
    </location>
</feature>
<dbReference type="Proteomes" id="UP001159427">
    <property type="component" value="Unassembled WGS sequence"/>
</dbReference>
<feature type="domain" description="Cyclin-like" evidence="6">
    <location>
        <begin position="15"/>
        <end position="116"/>
    </location>
</feature>
<sequence>MNDCPSLKEKFRTTKFILEAGHRLKLPPVACASACVLYHHFLKLCQEGDYKLYDGTLVGTTALYLASKTEEFPCKLRDVINVSYRVLHRDKAPLEVGSLYWELRDSVVNCELMMLRILQFHVAFNNPHKYLLHYLKSLDDWLGDESSNSISQLSWSFLHDSFHTTLSLQFKPSLIAVSMIYFSLKCLGITVPSQGAQHTWWKAMCPDSTEQEIQATISNMMEFYSQENVVAE</sequence>
<dbReference type="EMBL" id="CALNXI010000113">
    <property type="protein sequence ID" value="CAH3019335.1"/>
    <property type="molecule type" value="Genomic_DNA"/>
</dbReference>
<dbReference type="Pfam" id="PF00134">
    <property type="entry name" value="Cyclin_N"/>
    <property type="match status" value="1"/>
</dbReference>
<dbReference type="InterPro" id="IPR006671">
    <property type="entry name" value="Cyclin_N"/>
</dbReference>
<gene>
    <name evidence="7" type="ORF">PEVE_00002299</name>
</gene>
<reference evidence="7 8" key="1">
    <citation type="submission" date="2022-05" db="EMBL/GenBank/DDBJ databases">
        <authorList>
            <consortium name="Genoscope - CEA"/>
            <person name="William W."/>
        </authorList>
    </citation>
    <scope>NUCLEOTIDE SEQUENCE [LARGE SCALE GENOMIC DNA]</scope>
</reference>
<dbReference type="SMART" id="SM00385">
    <property type="entry name" value="CYCLIN"/>
    <property type="match status" value="2"/>
</dbReference>
<dbReference type="Gene3D" id="1.10.472.10">
    <property type="entry name" value="Cyclin-like"/>
    <property type="match status" value="2"/>
</dbReference>
<keyword evidence="3 5" id="KW-0195">Cyclin</keyword>
<dbReference type="Pfam" id="PF21797">
    <property type="entry name" value="CycT2-like_C"/>
    <property type="match status" value="1"/>
</dbReference>
<dbReference type="CDD" id="cd20534">
    <property type="entry name" value="CYCLIN_CCNM_CCNQ_rpt1"/>
    <property type="match status" value="1"/>
</dbReference>
<dbReference type="InterPro" id="IPR036915">
    <property type="entry name" value="Cyclin-like_sf"/>
</dbReference>
<dbReference type="PIRSF" id="PIRSF028758">
    <property type="entry name" value="Cyclin, C/H/G types"/>
    <property type="match status" value="1"/>
</dbReference>
<dbReference type="InterPro" id="IPR048055">
    <property type="entry name" value="Cyclin-Q_first_cyclin_box"/>
</dbReference>
<dbReference type="InterPro" id="IPR043198">
    <property type="entry name" value="Cyclin/Ssn8"/>
</dbReference>
<proteinExistence type="inferred from homology"/>
<dbReference type="InterPro" id="IPR048053">
    <property type="entry name" value="Cyclin-Q_second_cyclin_box"/>
</dbReference>
<protein>
    <recommendedName>
        <fullName evidence="2">Cyclin-Q</fullName>
    </recommendedName>
    <alternativeName>
        <fullName evidence="4">Cyclin-related protein FAM58A</fullName>
    </alternativeName>
</protein>
<name>A0ABN8LV66_9CNID</name>
<dbReference type="InterPro" id="IPR013763">
    <property type="entry name" value="Cyclin-like_dom"/>
</dbReference>
<keyword evidence="8" id="KW-1185">Reference proteome</keyword>
<organism evidence="7 8">
    <name type="scientific">Porites evermanni</name>
    <dbReference type="NCBI Taxonomy" id="104178"/>
    <lineage>
        <taxon>Eukaryota</taxon>
        <taxon>Metazoa</taxon>
        <taxon>Cnidaria</taxon>
        <taxon>Anthozoa</taxon>
        <taxon>Hexacorallia</taxon>
        <taxon>Scleractinia</taxon>
        <taxon>Fungiina</taxon>
        <taxon>Poritidae</taxon>
        <taxon>Porites</taxon>
    </lineage>
</organism>
<evidence type="ECO:0000256" key="3">
    <source>
        <dbReference type="ARBA" id="ARBA00023127"/>
    </source>
</evidence>
<comment type="similarity">
    <text evidence="1">Belongs to the cyclin family. Cyclin-like FAM58 subfamily.</text>
</comment>
<dbReference type="CDD" id="cd20535">
    <property type="entry name" value="CYCLIN_CCNM_CCNQ_rpt2"/>
    <property type="match status" value="1"/>
</dbReference>
<comment type="caution">
    <text evidence="7">The sequence shown here is derived from an EMBL/GenBank/DDBJ whole genome shotgun (WGS) entry which is preliminary data.</text>
</comment>
<dbReference type="PANTHER" id="PTHR10026">
    <property type="entry name" value="CYCLIN"/>
    <property type="match status" value="1"/>
</dbReference>
<accession>A0ABN8LV66</accession>
<evidence type="ECO:0000259" key="6">
    <source>
        <dbReference type="SMART" id="SM00385"/>
    </source>
</evidence>
<evidence type="ECO:0000256" key="1">
    <source>
        <dbReference type="ARBA" id="ARBA00010390"/>
    </source>
</evidence>
<evidence type="ECO:0000256" key="5">
    <source>
        <dbReference type="RuleBase" id="RU000383"/>
    </source>
</evidence>
<evidence type="ECO:0000256" key="2">
    <source>
        <dbReference type="ARBA" id="ARBA00019501"/>
    </source>
</evidence>
<dbReference type="SUPFAM" id="SSF47954">
    <property type="entry name" value="Cyclin-like"/>
    <property type="match status" value="2"/>
</dbReference>
<evidence type="ECO:0000256" key="4">
    <source>
        <dbReference type="ARBA" id="ARBA00032419"/>
    </source>
</evidence>
<evidence type="ECO:0000313" key="8">
    <source>
        <dbReference type="Proteomes" id="UP001159427"/>
    </source>
</evidence>